<dbReference type="Proteomes" id="UP000326464">
    <property type="component" value="Unassembled WGS sequence"/>
</dbReference>
<dbReference type="InterPro" id="IPR037523">
    <property type="entry name" value="VOC_core"/>
</dbReference>
<protein>
    <submittedName>
        <fullName evidence="2">VOC family protein</fullName>
    </submittedName>
</protein>
<dbReference type="SUPFAM" id="SSF54593">
    <property type="entry name" value="Glyoxalase/Bleomycin resistance protein/Dihydroxybiphenyl dioxygenase"/>
    <property type="match status" value="1"/>
</dbReference>
<keyword evidence="3" id="KW-1185">Reference proteome</keyword>
<sequence>MDQQVHFVTLATPDLDAARQFYTAGLGWTPLMDVPGEIIFFQVAPGVLLGLFDAESFRRDTGGSASGAPAGAHGMSLSHNVGSREEVALTIGRLVHAGGTVLKDPQDGEFGGIHHGLVADPNGIIWEIAHNPGWRVDQIGNVRLA</sequence>
<dbReference type="InterPro" id="IPR004360">
    <property type="entry name" value="Glyas_Fos-R_dOase_dom"/>
</dbReference>
<organism evidence="2 3">
    <name type="scientific">Arthrobacter bussei</name>
    <dbReference type="NCBI Taxonomy" id="2594179"/>
    <lineage>
        <taxon>Bacteria</taxon>
        <taxon>Bacillati</taxon>
        <taxon>Actinomycetota</taxon>
        <taxon>Actinomycetes</taxon>
        <taxon>Micrococcales</taxon>
        <taxon>Micrococcaceae</taxon>
        <taxon>Arthrobacter</taxon>
    </lineage>
</organism>
<gene>
    <name evidence="2" type="ORF">FNH21_08800</name>
</gene>
<dbReference type="EMBL" id="VJXX01000002">
    <property type="protein sequence ID" value="MPY10815.1"/>
    <property type="molecule type" value="Genomic_DNA"/>
</dbReference>
<dbReference type="InterPro" id="IPR029068">
    <property type="entry name" value="Glyas_Bleomycin-R_OHBP_Dase"/>
</dbReference>
<dbReference type="OrthoDB" id="9798430at2"/>
<evidence type="ECO:0000259" key="1">
    <source>
        <dbReference type="PROSITE" id="PS51819"/>
    </source>
</evidence>
<dbReference type="RefSeq" id="WP_152814431.1">
    <property type="nucleotide sequence ID" value="NZ_VJXX01000002.1"/>
</dbReference>
<name>A0A7X1NQ01_9MICC</name>
<dbReference type="PANTHER" id="PTHR36503">
    <property type="entry name" value="BLR2520 PROTEIN"/>
    <property type="match status" value="1"/>
</dbReference>
<evidence type="ECO:0000313" key="2">
    <source>
        <dbReference type="EMBL" id="MPY10815.1"/>
    </source>
</evidence>
<dbReference type="Gene3D" id="3.10.180.10">
    <property type="entry name" value="2,3-Dihydroxybiphenyl 1,2-Dioxygenase, domain 1"/>
    <property type="match status" value="1"/>
</dbReference>
<dbReference type="Pfam" id="PF00903">
    <property type="entry name" value="Glyoxalase"/>
    <property type="match status" value="1"/>
</dbReference>
<evidence type="ECO:0000313" key="3">
    <source>
        <dbReference type="Proteomes" id="UP000326464"/>
    </source>
</evidence>
<feature type="domain" description="VOC" evidence="1">
    <location>
        <begin position="4"/>
        <end position="131"/>
    </location>
</feature>
<dbReference type="PANTHER" id="PTHR36503:SF1">
    <property type="entry name" value="BLR2520 PROTEIN"/>
    <property type="match status" value="1"/>
</dbReference>
<dbReference type="AlphaFoldDB" id="A0A7X1NQ01"/>
<comment type="caution">
    <text evidence="2">The sequence shown here is derived from an EMBL/GenBank/DDBJ whole genome shotgun (WGS) entry which is preliminary data.</text>
</comment>
<proteinExistence type="predicted"/>
<dbReference type="PROSITE" id="PS51819">
    <property type="entry name" value="VOC"/>
    <property type="match status" value="1"/>
</dbReference>
<accession>A0A7X1NQ01</accession>
<reference evidence="3" key="1">
    <citation type="submission" date="2019-07" db="EMBL/GenBank/DDBJ databases">
        <title>Arthrobacter KR32 sp. nov., isolated from mountain cheese made of cows milk.</title>
        <authorList>
            <person name="Flegler A."/>
        </authorList>
    </citation>
    <scope>NUCLEOTIDE SEQUENCE [LARGE SCALE GENOMIC DNA]</scope>
    <source>
        <strain evidence="3">KR32</strain>
    </source>
</reference>